<evidence type="ECO:0000313" key="1">
    <source>
        <dbReference type="EMBL" id="AUB43864.1"/>
    </source>
</evidence>
<geneLocation type="plasmid" evidence="2">
    <name>pnfsy07</name>
</geneLocation>
<sequence>MRTPYTTLPAVFLQKWDAPKECPHLCQNHEDQVAILNTGNDI</sequence>
<organism evidence="1 2">
    <name type="scientific">Nostoc flagelliforme CCNUN1</name>
    <dbReference type="NCBI Taxonomy" id="2038116"/>
    <lineage>
        <taxon>Bacteria</taxon>
        <taxon>Bacillati</taxon>
        <taxon>Cyanobacteriota</taxon>
        <taxon>Cyanophyceae</taxon>
        <taxon>Nostocales</taxon>
        <taxon>Nostocaceae</taxon>
        <taxon>Nostoc</taxon>
    </lineage>
</organism>
<name>A0A2K8T844_9NOSO</name>
<evidence type="ECO:0000313" key="2">
    <source>
        <dbReference type="Proteomes" id="UP000232003"/>
    </source>
</evidence>
<keyword evidence="2" id="KW-1185">Reference proteome</keyword>
<accession>A0A2K8T844</accession>
<dbReference type="AlphaFoldDB" id="A0A2K8T844"/>
<dbReference type="EMBL" id="CP024792">
    <property type="protein sequence ID" value="AUB43864.1"/>
    <property type="molecule type" value="Genomic_DNA"/>
</dbReference>
<dbReference type="Proteomes" id="UP000232003">
    <property type="component" value="Plasmid pNFSY07"/>
</dbReference>
<gene>
    <name evidence="1" type="ORF">COO91_10061</name>
</gene>
<keyword evidence="1" id="KW-0614">Plasmid</keyword>
<reference evidence="1 2" key="1">
    <citation type="submission" date="2017-11" db="EMBL/GenBank/DDBJ databases">
        <title>Complete genome of a free-living desiccation-tolerant cyanobacterium and its photosynthetic adaptation to extreme terrestrial habitat.</title>
        <authorList>
            <person name="Shang J."/>
        </authorList>
    </citation>
    <scope>NUCLEOTIDE SEQUENCE [LARGE SCALE GENOMIC DNA]</scope>
    <source>
        <strain evidence="1 2">CCNUN1</strain>
        <plasmid evidence="2">pnfsy07</plasmid>
    </source>
</reference>
<proteinExistence type="predicted"/>
<dbReference type="KEGG" id="nfl:COO91_10061"/>
<protein>
    <submittedName>
        <fullName evidence="1">Uncharacterized protein</fullName>
    </submittedName>
</protein>